<evidence type="ECO:0000259" key="2">
    <source>
        <dbReference type="PROSITE" id="PS51750"/>
    </source>
</evidence>
<keyword evidence="4" id="KW-1185">Reference proteome</keyword>
<dbReference type="RefSeq" id="WP_386024393.1">
    <property type="nucleotide sequence ID" value="NZ_JBHUHX010000010.1"/>
</dbReference>
<reference evidence="4" key="1">
    <citation type="journal article" date="2019" name="Int. J. Syst. Evol. Microbiol.">
        <title>The Global Catalogue of Microorganisms (GCM) 10K type strain sequencing project: providing services to taxonomists for standard genome sequencing and annotation.</title>
        <authorList>
            <consortium name="The Broad Institute Genomics Platform"/>
            <consortium name="The Broad Institute Genome Sequencing Center for Infectious Disease"/>
            <person name="Wu L."/>
            <person name="Ma J."/>
        </authorList>
    </citation>
    <scope>NUCLEOTIDE SEQUENCE [LARGE SCALE GENOMIC DNA]</scope>
    <source>
        <strain evidence="4">KACC 12597</strain>
    </source>
</reference>
<evidence type="ECO:0000256" key="1">
    <source>
        <dbReference type="SAM" id="MobiDB-lite"/>
    </source>
</evidence>
<name>A0ABW4Y8E9_9GAMM</name>
<feature type="compositionally biased region" description="Basic and acidic residues" evidence="1">
    <location>
        <begin position="102"/>
        <end position="111"/>
    </location>
</feature>
<proteinExistence type="predicted"/>
<feature type="region of interest" description="Disordered" evidence="1">
    <location>
        <begin position="102"/>
        <end position="182"/>
    </location>
</feature>
<evidence type="ECO:0000313" key="3">
    <source>
        <dbReference type="EMBL" id="MFD2111311.1"/>
    </source>
</evidence>
<comment type="caution">
    <text evidence="3">The sequence shown here is derived from an EMBL/GenBank/DDBJ whole genome shotgun (WGS) entry which is preliminary data.</text>
</comment>
<gene>
    <name evidence="3" type="ORF">ACFSJC_05600</name>
</gene>
<dbReference type="InterPro" id="IPR003497">
    <property type="entry name" value="BRO_N_domain"/>
</dbReference>
<accession>A0ABW4Y8E9</accession>
<dbReference type="EMBL" id="JBHUHX010000010">
    <property type="protein sequence ID" value="MFD2111311.1"/>
    <property type="molecule type" value="Genomic_DNA"/>
</dbReference>
<evidence type="ECO:0000313" key="4">
    <source>
        <dbReference type="Proteomes" id="UP001597337"/>
    </source>
</evidence>
<dbReference type="Proteomes" id="UP001597337">
    <property type="component" value="Unassembled WGS sequence"/>
</dbReference>
<dbReference type="PROSITE" id="PS51750">
    <property type="entry name" value="BRO_N"/>
    <property type="match status" value="1"/>
</dbReference>
<feature type="compositionally biased region" description="Basic and acidic residues" evidence="1">
    <location>
        <begin position="119"/>
        <end position="129"/>
    </location>
</feature>
<dbReference type="Pfam" id="PF02498">
    <property type="entry name" value="Bro-N"/>
    <property type="match status" value="1"/>
</dbReference>
<organism evidence="3 4">
    <name type="scientific">Thiorhodococcus fuscus</name>
    <dbReference type="NCBI Taxonomy" id="527200"/>
    <lineage>
        <taxon>Bacteria</taxon>
        <taxon>Pseudomonadati</taxon>
        <taxon>Pseudomonadota</taxon>
        <taxon>Gammaproteobacteria</taxon>
        <taxon>Chromatiales</taxon>
        <taxon>Chromatiaceae</taxon>
        <taxon>Thiorhodococcus</taxon>
    </lineage>
</organism>
<feature type="domain" description="Bro-N" evidence="2">
    <location>
        <begin position="1"/>
        <end position="102"/>
    </location>
</feature>
<protein>
    <submittedName>
        <fullName evidence="3">BRO family protein</fullName>
    </submittedName>
</protein>
<sequence>MHIDTIDQLRLAMVTIDGRPWLKASALAAILGYAKTKGMTKHISSEHRMLYRDPDAAGINPMIGLVSLAGLTALVFKSDRPQTAPVKTAMLELITSAIVVEQPHEPLDRGNTEVGQSPADHEPPDKETMETALAPVSHEPPVEGTMKTEGSASDHEPLREGTMTMEHPTDHAPPDQETTEDSLAPTIHEPPVEGTMEQPIAVPSVEALKLNARGTKRSLVDAFTYLLNQGISIPEHLEPWHWVEALAPRLREIAKQRGLPSALELASFSKRHRDAWAVEEIAADYLRDLNAWLAQRAVTA</sequence>